<dbReference type="RefSeq" id="WP_237481892.1">
    <property type="nucleotide sequence ID" value="NZ_JAKKZF010000102.1"/>
</dbReference>
<dbReference type="EMBL" id="JAKKZF010000102">
    <property type="protein sequence ID" value="MCG0066285.1"/>
    <property type="molecule type" value="Genomic_DNA"/>
</dbReference>
<dbReference type="Pfam" id="PF19730">
    <property type="entry name" value="DUF6221"/>
    <property type="match status" value="1"/>
</dbReference>
<keyword evidence="4" id="KW-1185">Reference proteome</keyword>
<organism evidence="3 4">
    <name type="scientific">Streptomyces tricolor</name>
    <dbReference type="NCBI Taxonomy" id="68277"/>
    <lineage>
        <taxon>Bacteria</taxon>
        <taxon>Bacillati</taxon>
        <taxon>Actinomycetota</taxon>
        <taxon>Actinomycetes</taxon>
        <taxon>Kitasatosporales</taxon>
        <taxon>Streptomycetaceae</taxon>
        <taxon>Streptomyces</taxon>
        <taxon>Streptomyces violaceoruber group</taxon>
    </lineage>
</organism>
<dbReference type="SUPFAM" id="SSF46955">
    <property type="entry name" value="Putative DNA-binding domain"/>
    <property type="match status" value="1"/>
</dbReference>
<dbReference type="Proteomes" id="UP001299012">
    <property type="component" value="Unassembled WGS sequence"/>
</dbReference>
<sequence length="270" mass="30353">MPDWQEPLYNVKRFGKDVVVPKSPDSEGVPRLMTVTEIAEEHGVSRQTVHSYRRRGAFPKPVEGEGSTRPRFRADEVAAFFAANPPRPGKRTDLATQDEGVSVESTRPAVPPNEALEAAREFVQWLRAQLNEDERIARAADDSLGQVNLDWVYQPDDDLGGKVVSARGTDLILNVGAGLAAHVTEHDPRRVLREVAAKRQIVDLYAAAVEERVVLRDRMRQVIDADPDEFGRLHQQETELIRVAQQLTPVVRLLGLPYGDRPGYREDWRP</sequence>
<evidence type="ECO:0000313" key="4">
    <source>
        <dbReference type="Proteomes" id="UP001299012"/>
    </source>
</evidence>
<dbReference type="InterPro" id="IPR046193">
    <property type="entry name" value="DUF6221"/>
</dbReference>
<evidence type="ECO:0000256" key="1">
    <source>
        <dbReference type="SAM" id="MobiDB-lite"/>
    </source>
</evidence>
<dbReference type="InterPro" id="IPR041657">
    <property type="entry name" value="HTH_17"/>
</dbReference>
<proteinExistence type="predicted"/>
<name>A0ABS9JL42_9ACTN</name>
<accession>A0ABS9JL42</accession>
<dbReference type="InterPro" id="IPR009061">
    <property type="entry name" value="DNA-bd_dom_put_sf"/>
</dbReference>
<feature type="domain" description="Helix-turn-helix" evidence="2">
    <location>
        <begin position="32"/>
        <end position="84"/>
    </location>
</feature>
<evidence type="ECO:0000259" key="2">
    <source>
        <dbReference type="Pfam" id="PF12728"/>
    </source>
</evidence>
<reference evidence="3 4" key="1">
    <citation type="submission" date="2022-01" db="EMBL/GenBank/DDBJ databases">
        <title>Draft Genome Sequences of Seven Type Strains of the Genus Streptomyces.</title>
        <authorList>
            <person name="Aziz S."/>
            <person name="Coretto E."/>
            <person name="Chronakova A."/>
            <person name="Sproer C."/>
            <person name="Huber K."/>
            <person name="Nouioui I."/>
            <person name="Gross H."/>
        </authorList>
    </citation>
    <scope>NUCLEOTIDE SEQUENCE [LARGE SCALE GENOMIC DNA]</scope>
    <source>
        <strain evidence="3 4">DSM 41685</strain>
    </source>
</reference>
<comment type="caution">
    <text evidence="3">The sequence shown here is derived from an EMBL/GenBank/DDBJ whole genome shotgun (WGS) entry which is preliminary data.</text>
</comment>
<gene>
    <name evidence="3" type="ORF">L0F81_23840</name>
</gene>
<feature type="region of interest" description="Disordered" evidence="1">
    <location>
        <begin position="83"/>
        <end position="109"/>
    </location>
</feature>
<dbReference type="Pfam" id="PF12728">
    <property type="entry name" value="HTH_17"/>
    <property type="match status" value="1"/>
</dbReference>
<protein>
    <submittedName>
        <fullName evidence="3">Helix-turn-helix domain-containing protein</fullName>
    </submittedName>
</protein>
<evidence type="ECO:0000313" key="3">
    <source>
        <dbReference type="EMBL" id="MCG0066285.1"/>
    </source>
</evidence>